<evidence type="ECO:0000256" key="1">
    <source>
        <dbReference type="SAM" id="MobiDB-lite"/>
    </source>
</evidence>
<feature type="region of interest" description="Disordered" evidence="1">
    <location>
        <begin position="248"/>
        <end position="296"/>
    </location>
</feature>
<dbReference type="PANTHER" id="PTHR30399:SF1">
    <property type="entry name" value="UTP PYROPHOSPHATASE"/>
    <property type="match status" value="1"/>
</dbReference>
<proteinExistence type="predicted"/>
<dbReference type="Proteomes" id="UP001244011">
    <property type="component" value="Unassembled WGS sequence"/>
</dbReference>
<evidence type="ECO:0000259" key="2">
    <source>
        <dbReference type="PROSITE" id="PS51397"/>
    </source>
</evidence>
<dbReference type="PANTHER" id="PTHR30399">
    <property type="entry name" value="UNCHARACTERIZED PROTEIN YGJP"/>
    <property type="match status" value="1"/>
</dbReference>
<accession>A0AAJ0C3S8</accession>
<name>A0AAJ0C3S8_9PEZI</name>
<sequence length="476" mass="52885">MPLGIQRLNAKKSQPNDRIVFIKPLKGPDEAVAQDFLERIAAQCLPIMREHHLSVMSLEEYEPNAEFVGRNFNAGEVIQLVLKARFTGRWLPFNYVQMVMMHELAHCKQMNHSKSFWAVRNQYADQMRLLWNRGYAGEGLWGRGALLGTGEWEKNTVQPGEILPEHLCGGTYRSRGRKRKAKKTLTYQEQKERRILRKFGANGVALGEDKETKAKLEKGRRVAAKPRVAGSARGRELRAAAALARFDQPKEAKVKEETGDDDETASEAETESGEDYDDDSQPDATGADGTRILDERGGRMVKVCGDENENPSDDQDAQNELRELQASSVPKPPSRPALEFKHAIDTTPVSRPQKPRGTGTEIRQPKEVTATDLGSQRDKKLPTSQNQPEPRTLPAAPDLGQPTLKLRDSSSRTCPVCSFGNEKHSITCGMCANVLDPDSVVNSWRCQSEACVGSIYLNAGDCGVCGVCYQRRPLPS</sequence>
<feature type="domain" description="WLM" evidence="2">
    <location>
        <begin position="10"/>
        <end position="247"/>
    </location>
</feature>
<gene>
    <name evidence="3" type="ORF">QBC33DRAFT_576770</name>
</gene>
<dbReference type="InterPro" id="IPR013536">
    <property type="entry name" value="WLM_dom"/>
</dbReference>
<feature type="compositionally biased region" description="Basic and acidic residues" evidence="1">
    <location>
        <begin position="248"/>
        <end position="257"/>
    </location>
</feature>
<evidence type="ECO:0000313" key="3">
    <source>
        <dbReference type="EMBL" id="KAK1769625.1"/>
    </source>
</evidence>
<keyword evidence="4" id="KW-1185">Reference proteome</keyword>
<reference evidence="3" key="1">
    <citation type="submission" date="2023-06" db="EMBL/GenBank/DDBJ databases">
        <title>Genome-scale phylogeny and comparative genomics of the fungal order Sordariales.</title>
        <authorList>
            <consortium name="Lawrence Berkeley National Laboratory"/>
            <person name="Hensen N."/>
            <person name="Bonometti L."/>
            <person name="Westerberg I."/>
            <person name="Brannstrom I.O."/>
            <person name="Guillou S."/>
            <person name="Cros-Aarteil S."/>
            <person name="Calhoun S."/>
            <person name="Haridas S."/>
            <person name="Kuo A."/>
            <person name="Mondo S."/>
            <person name="Pangilinan J."/>
            <person name="Riley R."/>
            <person name="Labutti K."/>
            <person name="Andreopoulos B."/>
            <person name="Lipzen A."/>
            <person name="Chen C."/>
            <person name="Yanf M."/>
            <person name="Daum C."/>
            <person name="Ng V."/>
            <person name="Clum A."/>
            <person name="Steindorff A."/>
            <person name="Ohm R."/>
            <person name="Martin F."/>
            <person name="Silar P."/>
            <person name="Natvig D."/>
            <person name="Lalanne C."/>
            <person name="Gautier V."/>
            <person name="Ament-Velasquez S.L."/>
            <person name="Kruys A."/>
            <person name="Hutchinson M.I."/>
            <person name="Powell A.J."/>
            <person name="Barry K."/>
            <person name="Miller A.N."/>
            <person name="Grigoriev I.V."/>
            <person name="Debuchy R."/>
            <person name="Gladieux P."/>
            <person name="Thoren M.H."/>
            <person name="Johannesson H."/>
        </authorList>
    </citation>
    <scope>NUCLEOTIDE SEQUENCE</scope>
    <source>
        <strain evidence="3">8032-3</strain>
    </source>
</reference>
<dbReference type="GeneID" id="85314123"/>
<dbReference type="AlphaFoldDB" id="A0AAJ0C3S8"/>
<dbReference type="RefSeq" id="XP_060285838.1">
    <property type="nucleotide sequence ID" value="XM_060430936.1"/>
</dbReference>
<feature type="compositionally biased region" description="Acidic residues" evidence="1">
    <location>
        <begin position="258"/>
        <end position="281"/>
    </location>
</feature>
<dbReference type="PROSITE" id="PS51397">
    <property type="entry name" value="WLM"/>
    <property type="match status" value="1"/>
</dbReference>
<feature type="region of interest" description="Disordered" evidence="1">
    <location>
        <begin position="325"/>
        <end position="403"/>
    </location>
</feature>
<dbReference type="Pfam" id="PF08325">
    <property type="entry name" value="WLM"/>
    <property type="match status" value="1"/>
</dbReference>
<organism evidence="3 4">
    <name type="scientific">Phialemonium atrogriseum</name>
    <dbReference type="NCBI Taxonomy" id="1093897"/>
    <lineage>
        <taxon>Eukaryota</taxon>
        <taxon>Fungi</taxon>
        <taxon>Dikarya</taxon>
        <taxon>Ascomycota</taxon>
        <taxon>Pezizomycotina</taxon>
        <taxon>Sordariomycetes</taxon>
        <taxon>Sordariomycetidae</taxon>
        <taxon>Cephalothecales</taxon>
        <taxon>Cephalothecaceae</taxon>
        <taxon>Phialemonium</taxon>
    </lineage>
</organism>
<dbReference type="EMBL" id="MU839002">
    <property type="protein sequence ID" value="KAK1769625.1"/>
    <property type="molecule type" value="Genomic_DNA"/>
</dbReference>
<dbReference type="Gene3D" id="3.30.2010.10">
    <property type="entry name" value="Metalloproteases ('zincins'), catalytic domain"/>
    <property type="match status" value="1"/>
</dbReference>
<protein>
    <submittedName>
        <fullName evidence="3">WLM domain-containing protein</fullName>
    </submittedName>
</protein>
<dbReference type="InterPro" id="IPR053136">
    <property type="entry name" value="UTP_pyrophosphatase-like"/>
</dbReference>
<evidence type="ECO:0000313" key="4">
    <source>
        <dbReference type="Proteomes" id="UP001244011"/>
    </source>
</evidence>
<comment type="caution">
    <text evidence="3">The sequence shown here is derived from an EMBL/GenBank/DDBJ whole genome shotgun (WGS) entry which is preliminary data.</text>
</comment>